<name>A0A8S5LT78_9CAUD</name>
<reference evidence="1" key="1">
    <citation type="journal article" date="2021" name="Proc. Natl. Acad. Sci. U.S.A.">
        <title>A Catalog of Tens of Thousands of Viruses from Human Metagenomes Reveals Hidden Associations with Chronic Diseases.</title>
        <authorList>
            <person name="Tisza M.J."/>
            <person name="Buck C.B."/>
        </authorList>
    </citation>
    <scope>NUCLEOTIDE SEQUENCE</scope>
    <source>
        <strain evidence="1">CtRRO23</strain>
    </source>
</reference>
<organism evidence="1">
    <name type="scientific">Siphoviridae sp. ctRRO23</name>
    <dbReference type="NCBI Taxonomy" id="2826334"/>
    <lineage>
        <taxon>Viruses</taxon>
        <taxon>Duplodnaviria</taxon>
        <taxon>Heunggongvirae</taxon>
        <taxon>Uroviricota</taxon>
        <taxon>Caudoviricetes</taxon>
    </lineage>
</organism>
<sequence>MYRSLLAFELLGKVWNLNRHKYKSLHIVVRDIVGDTFYSLLILSCCKYYSPDTVAMTIATNIIKIHKPMPIKVGVNTSSQLQLINLNNLAITKMIVKMLKKPNLLLVSFSIPIPPLAK</sequence>
<evidence type="ECO:0000313" key="1">
    <source>
        <dbReference type="EMBL" id="DAD73138.1"/>
    </source>
</evidence>
<protein>
    <submittedName>
        <fullName evidence="1">Uncharacterized protein</fullName>
    </submittedName>
</protein>
<accession>A0A8S5LT78</accession>
<proteinExistence type="predicted"/>
<dbReference type="EMBL" id="BK014730">
    <property type="protein sequence ID" value="DAD73138.1"/>
    <property type="molecule type" value="Genomic_DNA"/>
</dbReference>